<dbReference type="SMART" id="SM00899">
    <property type="entry name" value="FeoA"/>
    <property type="match status" value="1"/>
</dbReference>
<dbReference type="AlphaFoldDB" id="A0A133U8A1"/>
<dbReference type="InterPro" id="IPR008988">
    <property type="entry name" value="Transcriptional_repressor_C"/>
</dbReference>
<dbReference type="GO" id="GO:0003700">
    <property type="term" value="F:DNA-binding transcription factor activity"/>
    <property type="evidence" value="ECO:0007669"/>
    <property type="project" value="InterPro"/>
</dbReference>
<dbReference type="InterPro" id="IPR036390">
    <property type="entry name" value="WH_DNA-bd_sf"/>
</dbReference>
<dbReference type="Pfam" id="PF02742">
    <property type="entry name" value="Fe_dep_repr_C"/>
    <property type="match status" value="1"/>
</dbReference>
<dbReference type="SMART" id="SM00347">
    <property type="entry name" value="HTH_MARR"/>
    <property type="match status" value="1"/>
</dbReference>
<dbReference type="InterPro" id="IPR038157">
    <property type="entry name" value="FeoA_core_dom"/>
</dbReference>
<dbReference type="Gene3D" id="2.30.30.90">
    <property type="match status" value="1"/>
</dbReference>
<dbReference type="Proteomes" id="UP000070184">
    <property type="component" value="Unassembled WGS sequence"/>
</dbReference>
<comment type="similarity">
    <text evidence="2">Belongs to the DtxR/MntR family.</text>
</comment>
<dbReference type="Pfam" id="PF01325">
    <property type="entry name" value="Fe_dep_repress"/>
    <property type="match status" value="1"/>
</dbReference>
<dbReference type="InterPro" id="IPR022689">
    <property type="entry name" value="Iron_dep_repressor"/>
</dbReference>
<dbReference type="Gene3D" id="1.10.60.10">
    <property type="entry name" value="Iron dependent repressor, metal binding and dimerisation domain"/>
    <property type="match status" value="1"/>
</dbReference>
<evidence type="ECO:0000256" key="1">
    <source>
        <dbReference type="ARBA" id="ARBA00004496"/>
    </source>
</evidence>
<dbReference type="PROSITE" id="PS51071">
    <property type="entry name" value="HTH_RPIR"/>
    <property type="match status" value="1"/>
</dbReference>
<evidence type="ECO:0000313" key="10">
    <source>
        <dbReference type="EMBL" id="KXA90435.1"/>
    </source>
</evidence>
<dbReference type="SUPFAM" id="SSF47979">
    <property type="entry name" value="Iron-dependent repressor protein, dimerization domain"/>
    <property type="match status" value="1"/>
</dbReference>
<dbReference type="GO" id="GO:0005737">
    <property type="term" value="C:cytoplasm"/>
    <property type="evidence" value="ECO:0007669"/>
    <property type="project" value="UniProtKB-SubCell"/>
</dbReference>
<evidence type="ECO:0000256" key="6">
    <source>
        <dbReference type="ARBA" id="ARBA00023125"/>
    </source>
</evidence>
<evidence type="ECO:0000259" key="9">
    <source>
        <dbReference type="PROSITE" id="PS51071"/>
    </source>
</evidence>
<dbReference type="InterPro" id="IPR036421">
    <property type="entry name" value="Fe_dep_repressor_sf"/>
</dbReference>
<comment type="caution">
    <text evidence="10">The sequence shown here is derived from an EMBL/GenBank/DDBJ whole genome shotgun (WGS) entry which is preliminary data.</text>
</comment>
<keyword evidence="11" id="KW-1185">Reference proteome</keyword>
<gene>
    <name evidence="10" type="ORF">AKJ61_00710</name>
</gene>
<dbReference type="InterPro" id="IPR001367">
    <property type="entry name" value="Fe_dep_repressor"/>
</dbReference>
<dbReference type="InterPro" id="IPR036388">
    <property type="entry name" value="WH-like_DNA-bd_sf"/>
</dbReference>
<dbReference type="InterPro" id="IPR000835">
    <property type="entry name" value="HTH_MarR-typ"/>
</dbReference>
<dbReference type="Gene3D" id="1.10.10.10">
    <property type="entry name" value="Winged helix-like DNA-binding domain superfamily/Winged helix DNA-binding domain"/>
    <property type="match status" value="1"/>
</dbReference>
<proteinExistence type="inferred from homology"/>
<dbReference type="InterPro" id="IPR022687">
    <property type="entry name" value="HTH_DTXR"/>
</dbReference>
<dbReference type="SUPFAM" id="SSF50037">
    <property type="entry name" value="C-terminal domain of transcriptional repressors"/>
    <property type="match status" value="1"/>
</dbReference>
<keyword evidence="6" id="KW-0238">DNA-binding</keyword>
<evidence type="ECO:0000259" key="8">
    <source>
        <dbReference type="PROSITE" id="PS50944"/>
    </source>
</evidence>
<dbReference type="GO" id="GO:0046914">
    <property type="term" value="F:transition metal ion binding"/>
    <property type="evidence" value="ECO:0007669"/>
    <property type="project" value="InterPro"/>
</dbReference>
<dbReference type="InterPro" id="IPR000281">
    <property type="entry name" value="HTH_RpiR"/>
</dbReference>
<dbReference type="PANTHER" id="PTHR33238">
    <property type="entry name" value="IRON (METAL) DEPENDENT REPRESSOR, DTXR FAMILY"/>
    <property type="match status" value="1"/>
</dbReference>
<evidence type="ECO:0000256" key="7">
    <source>
        <dbReference type="ARBA" id="ARBA00023163"/>
    </source>
</evidence>
<comment type="subcellular location">
    <subcellularLocation>
        <location evidence="1">Cytoplasm</location>
    </subcellularLocation>
</comment>
<keyword evidence="4" id="KW-0408">Iron</keyword>
<evidence type="ECO:0000256" key="2">
    <source>
        <dbReference type="ARBA" id="ARBA00007871"/>
    </source>
</evidence>
<dbReference type="PANTHER" id="PTHR33238:SF7">
    <property type="entry name" value="IRON-DEPENDENT TRANSCRIPTIONAL REGULATOR"/>
    <property type="match status" value="1"/>
</dbReference>
<evidence type="ECO:0000256" key="5">
    <source>
        <dbReference type="ARBA" id="ARBA00023015"/>
    </source>
</evidence>
<accession>A0A133U8A1</accession>
<dbReference type="InterPro" id="IPR050536">
    <property type="entry name" value="DtxR_MntR_Metal-Reg"/>
</dbReference>
<reference evidence="10 11" key="1">
    <citation type="journal article" date="2016" name="Sci. Rep.">
        <title>Metabolic traits of an uncultured archaeal lineage -MSBL1- from brine pools of the Red Sea.</title>
        <authorList>
            <person name="Mwirichia R."/>
            <person name="Alam I."/>
            <person name="Rashid M."/>
            <person name="Vinu M."/>
            <person name="Ba-Alawi W."/>
            <person name="Anthony Kamau A."/>
            <person name="Kamanda Ngugi D."/>
            <person name="Goker M."/>
            <person name="Klenk H.P."/>
            <person name="Bajic V."/>
            <person name="Stingl U."/>
        </authorList>
    </citation>
    <scope>NUCLEOTIDE SEQUENCE [LARGE SCALE GENOMIC DNA]</scope>
    <source>
        <strain evidence="10">SCGC-AAA259B11</strain>
    </source>
</reference>
<dbReference type="EMBL" id="LHXK01000005">
    <property type="protein sequence ID" value="KXA90435.1"/>
    <property type="molecule type" value="Genomic_DNA"/>
</dbReference>
<dbReference type="InterPro" id="IPR007167">
    <property type="entry name" value="Fe-transptr_FeoA-like"/>
</dbReference>
<dbReference type="Pfam" id="PF04023">
    <property type="entry name" value="FeoA"/>
    <property type="match status" value="1"/>
</dbReference>
<evidence type="ECO:0008006" key="12">
    <source>
        <dbReference type="Google" id="ProtNLM"/>
    </source>
</evidence>
<dbReference type="SMART" id="SM00529">
    <property type="entry name" value="HTH_DTXR"/>
    <property type="match status" value="1"/>
</dbReference>
<dbReference type="PROSITE" id="PS50944">
    <property type="entry name" value="HTH_DTXR"/>
    <property type="match status" value="1"/>
</dbReference>
<evidence type="ECO:0000256" key="3">
    <source>
        <dbReference type="ARBA" id="ARBA00011738"/>
    </source>
</evidence>
<dbReference type="SUPFAM" id="SSF46785">
    <property type="entry name" value="Winged helix' DNA-binding domain"/>
    <property type="match status" value="1"/>
</dbReference>
<keyword evidence="7" id="KW-0804">Transcription</keyword>
<name>A0A133U8A1_9EURY</name>
<dbReference type="GO" id="GO:0003677">
    <property type="term" value="F:DNA binding"/>
    <property type="evidence" value="ECO:0007669"/>
    <property type="project" value="UniProtKB-KW"/>
</dbReference>
<keyword evidence="5" id="KW-0805">Transcription regulation</keyword>
<organism evidence="10 11">
    <name type="scientific">candidate division MSBL1 archaeon SCGC-AAA259B11</name>
    <dbReference type="NCBI Taxonomy" id="1698260"/>
    <lineage>
        <taxon>Archaea</taxon>
        <taxon>Methanobacteriati</taxon>
        <taxon>Methanobacteriota</taxon>
        <taxon>candidate division MSBL1</taxon>
    </lineage>
</organism>
<sequence length="231" mass="26336">MMSGLTESEEEYLEAIYRLKGYDRQVKVSELAKNLDVKEPSVVEMLKKLENKGFLDYERYAGVKLTEKGEEEGMRVIRRHRLAERLLCDVLDRDISQVHEEACRLEHSLANETADEIARVLDGPTTCPHGNPIPDGEPVMDEDAIKLTEGEEGEEYIVLSIPEEREDIQRLLPLAILPGSEIELAEKPSLSALMIKRGEDRLALGRDIASKIMVKPCEKRKRYRHRARAGR</sequence>
<feature type="domain" description="HTH rpiR-type" evidence="9">
    <location>
        <begin position="1"/>
        <end position="68"/>
    </location>
</feature>
<dbReference type="GO" id="GO:0046983">
    <property type="term" value="F:protein dimerization activity"/>
    <property type="evidence" value="ECO:0007669"/>
    <property type="project" value="InterPro"/>
</dbReference>
<evidence type="ECO:0000256" key="4">
    <source>
        <dbReference type="ARBA" id="ARBA00023004"/>
    </source>
</evidence>
<evidence type="ECO:0000313" key="11">
    <source>
        <dbReference type="Proteomes" id="UP000070184"/>
    </source>
</evidence>
<protein>
    <recommendedName>
        <fullName evidence="12">HTH dtxR-type domain-containing protein</fullName>
    </recommendedName>
</protein>
<comment type="subunit">
    <text evidence="3">Homodimer.</text>
</comment>
<feature type="domain" description="HTH dtxR-type" evidence="8">
    <location>
        <begin position="5"/>
        <end position="66"/>
    </location>
</feature>